<evidence type="ECO:0000313" key="3">
    <source>
        <dbReference type="Proteomes" id="UP001266305"/>
    </source>
</evidence>
<gene>
    <name evidence="2" type="ORF">P7K49_026932</name>
</gene>
<accession>A0ABQ9UEN8</accession>
<dbReference type="EMBL" id="JASSZA010000013">
    <property type="protein sequence ID" value="KAK2095516.1"/>
    <property type="molecule type" value="Genomic_DNA"/>
</dbReference>
<keyword evidence="3" id="KW-1185">Reference proteome</keyword>
<keyword evidence="1" id="KW-1133">Transmembrane helix</keyword>
<keyword evidence="1" id="KW-0472">Membrane</keyword>
<proteinExistence type="predicted"/>
<comment type="caution">
    <text evidence="2">The sequence shown here is derived from an EMBL/GenBank/DDBJ whole genome shotgun (WGS) entry which is preliminary data.</text>
</comment>
<sequence>MAWEGVHVMATAHPNVCMVITISENHSLLHTLHGIILTVVFIRMKKDKGKDNVESTQASEVKPLRS</sequence>
<protein>
    <submittedName>
        <fullName evidence="2">Uncharacterized protein</fullName>
    </submittedName>
</protein>
<keyword evidence="1" id="KW-0812">Transmembrane</keyword>
<evidence type="ECO:0000313" key="2">
    <source>
        <dbReference type="EMBL" id="KAK2095516.1"/>
    </source>
</evidence>
<feature type="transmembrane region" description="Helical" evidence="1">
    <location>
        <begin position="28"/>
        <end position="44"/>
    </location>
</feature>
<evidence type="ECO:0000256" key="1">
    <source>
        <dbReference type="SAM" id="Phobius"/>
    </source>
</evidence>
<name>A0ABQ9UEN8_SAGOE</name>
<dbReference type="Proteomes" id="UP001266305">
    <property type="component" value="Unassembled WGS sequence"/>
</dbReference>
<reference evidence="2 3" key="1">
    <citation type="submission" date="2023-05" db="EMBL/GenBank/DDBJ databases">
        <title>B98-5 Cell Line De Novo Hybrid Assembly: An Optical Mapping Approach.</title>
        <authorList>
            <person name="Kananen K."/>
            <person name="Auerbach J.A."/>
            <person name="Kautto E."/>
            <person name="Blachly J.S."/>
        </authorList>
    </citation>
    <scope>NUCLEOTIDE SEQUENCE [LARGE SCALE GENOMIC DNA]</scope>
    <source>
        <strain evidence="2">B95-8</strain>
        <tissue evidence="2">Cell line</tissue>
    </source>
</reference>
<organism evidence="2 3">
    <name type="scientific">Saguinus oedipus</name>
    <name type="common">Cotton-top tamarin</name>
    <name type="synonym">Oedipomidas oedipus</name>
    <dbReference type="NCBI Taxonomy" id="9490"/>
    <lineage>
        <taxon>Eukaryota</taxon>
        <taxon>Metazoa</taxon>
        <taxon>Chordata</taxon>
        <taxon>Craniata</taxon>
        <taxon>Vertebrata</taxon>
        <taxon>Euteleostomi</taxon>
        <taxon>Mammalia</taxon>
        <taxon>Eutheria</taxon>
        <taxon>Euarchontoglires</taxon>
        <taxon>Primates</taxon>
        <taxon>Haplorrhini</taxon>
        <taxon>Platyrrhini</taxon>
        <taxon>Cebidae</taxon>
        <taxon>Callitrichinae</taxon>
        <taxon>Saguinus</taxon>
    </lineage>
</organism>